<dbReference type="GeneID" id="72777011"/>
<keyword evidence="1" id="KW-0472">Membrane</keyword>
<proteinExistence type="predicted"/>
<dbReference type="AlphaFoldDB" id="A0A9E7MA98"/>
<evidence type="ECO:0000313" key="4">
    <source>
        <dbReference type="Proteomes" id="UP001056425"/>
    </source>
</evidence>
<sequence>MLREVFLGILAGTITGLTPALHVNTLASIIGSVDSIMEGFLYVVFLYTMGLTHTFLDAFPSTFFGIPEEDTALSILPAHRLALQGRALEVVNISLKTSFLAVLFSLAFLPIYLWVAPYYTPTVGRIFVFLLAGLIIFSEKGMKKVYALIMFYMAGILGIISDKLPLKEPYFHLFVGLFGVPAILFSLKNNEKITPGESEILLPKTHFLRYSFLGTLFGMLASLLPTFTSSQAALLGSFLSKDERAFLTISFSVNTANFIFGLANFYATGKTRNGILVLIKNHYYPLNSKEFAILLIITIAVGSVVNLYGLSISKKVGRVIEKIDYKLLNISILFFIIAGSFYFDGLLGIGVLGVATILGTTTLILKVKRTTCMGVLMLKIMIK</sequence>
<dbReference type="Pfam" id="PF01970">
    <property type="entry name" value="TctA"/>
    <property type="match status" value="1"/>
</dbReference>
<feature type="transmembrane region" description="Helical" evidence="1">
    <location>
        <begin position="39"/>
        <end position="56"/>
    </location>
</feature>
<dbReference type="EMBL" id="CP080572">
    <property type="protein sequence ID" value="USH00211.1"/>
    <property type="molecule type" value="Genomic_DNA"/>
</dbReference>
<feature type="transmembrane region" description="Helical" evidence="1">
    <location>
        <begin position="93"/>
        <end position="115"/>
    </location>
</feature>
<feature type="transmembrane region" description="Helical" evidence="1">
    <location>
        <begin position="144"/>
        <end position="161"/>
    </location>
</feature>
<feature type="transmembrane region" description="Helical" evidence="1">
    <location>
        <begin position="291"/>
        <end position="311"/>
    </location>
</feature>
<dbReference type="RefSeq" id="WP_251949500.1">
    <property type="nucleotide sequence ID" value="NZ_CP080572.1"/>
</dbReference>
<gene>
    <name evidence="3" type="ORF">K1720_01670</name>
</gene>
<dbReference type="PANTHER" id="PTHR42204">
    <property type="entry name" value="INTEGRAL MEMBRANE PROTEIN"/>
    <property type="match status" value="1"/>
</dbReference>
<name>A0A9E7MA98_9EURY</name>
<feature type="transmembrane region" description="Helical" evidence="1">
    <location>
        <begin position="6"/>
        <end position="27"/>
    </location>
</feature>
<keyword evidence="1" id="KW-1133">Transmembrane helix</keyword>
<feature type="domain" description="DUF112" evidence="2">
    <location>
        <begin position="5"/>
        <end position="373"/>
    </location>
</feature>
<reference evidence="3 4" key="1">
    <citation type="submission" date="2021-08" db="EMBL/GenBank/DDBJ databases">
        <title>Thermococcus onnuriiensis IOH2.</title>
        <authorList>
            <person name="Park Y.-J."/>
        </authorList>
    </citation>
    <scope>NUCLEOTIDE SEQUENCE [LARGE SCALE GENOMIC DNA]</scope>
    <source>
        <strain evidence="3 4">IOH2</strain>
    </source>
</reference>
<dbReference type="KEGG" id="thei:K1720_01670"/>
<feature type="transmembrane region" description="Helical" evidence="1">
    <location>
        <begin position="122"/>
        <end position="138"/>
    </location>
</feature>
<keyword evidence="1" id="KW-0812">Transmembrane</keyword>
<keyword evidence="4" id="KW-1185">Reference proteome</keyword>
<feature type="transmembrane region" description="Helical" evidence="1">
    <location>
        <begin position="170"/>
        <end position="187"/>
    </location>
</feature>
<evidence type="ECO:0000313" key="3">
    <source>
        <dbReference type="EMBL" id="USH00211.1"/>
    </source>
</evidence>
<organism evidence="3 4">
    <name type="scientific">Thermococcus argininiproducens</name>
    <dbReference type="NCBI Taxonomy" id="2866384"/>
    <lineage>
        <taxon>Archaea</taxon>
        <taxon>Methanobacteriati</taxon>
        <taxon>Methanobacteriota</taxon>
        <taxon>Thermococci</taxon>
        <taxon>Thermococcales</taxon>
        <taxon>Thermococcaceae</taxon>
        <taxon>Thermococcus</taxon>
    </lineage>
</organism>
<dbReference type="InterPro" id="IPR002823">
    <property type="entry name" value="DUF112_TM"/>
</dbReference>
<accession>A0A9E7MA98</accession>
<feature type="transmembrane region" description="Helical" evidence="1">
    <location>
        <begin position="245"/>
        <end position="267"/>
    </location>
</feature>
<dbReference type="Proteomes" id="UP001056425">
    <property type="component" value="Chromosome"/>
</dbReference>
<dbReference type="PANTHER" id="PTHR42204:SF1">
    <property type="entry name" value="INTEGRAL MEMBRANE PROTEIN"/>
    <property type="match status" value="1"/>
</dbReference>
<feature type="transmembrane region" description="Helical" evidence="1">
    <location>
        <begin position="207"/>
        <end position="224"/>
    </location>
</feature>
<feature type="transmembrane region" description="Helical" evidence="1">
    <location>
        <begin position="323"/>
        <end position="343"/>
    </location>
</feature>
<evidence type="ECO:0000256" key="1">
    <source>
        <dbReference type="SAM" id="Phobius"/>
    </source>
</evidence>
<evidence type="ECO:0000259" key="2">
    <source>
        <dbReference type="Pfam" id="PF01970"/>
    </source>
</evidence>
<protein>
    <submittedName>
        <fullName evidence="3">Tripartite tricarboxylate transporter permease</fullName>
    </submittedName>
</protein>